<dbReference type="PANTHER" id="PTHR15651">
    <property type="entry name" value="ARMADILLO REPEAT-CONTAINING PROTEIN 8"/>
    <property type="match status" value="1"/>
</dbReference>
<evidence type="ECO:0000313" key="7">
    <source>
        <dbReference type="EMBL" id="THH31110.1"/>
    </source>
</evidence>
<dbReference type="OrthoDB" id="5559898at2759"/>
<comment type="subcellular location">
    <subcellularLocation>
        <location evidence="2">Cytoplasm</location>
    </subcellularLocation>
    <subcellularLocation>
        <location evidence="1">Nucleus</location>
    </subcellularLocation>
</comment>
<dbReference type="SMART" id="SM00185">
    <property type="entry name" value="ARM"/>
    <property type="match status" value="5"/>
</dbReference>
<keyword evidence="8" id="KW-1185">Reference proteome</keyword>
<sequence>MTIKTFNLKTLKQVKNSVIGNPTAKLSLAQDDAFIRQLVDCINNPLPYLEVSQGSGDDIRIEAAHVIASISYGSSDALRSLLSVNALRSFIYAISLFQPTDPPALRSALTRALRALAAAIADAVGPEQWGLRTRPSEIRDECSVALDSLFEVEALDIYLPLLEDVTSQASGLIAQLLGAALRSEPHRVAVTNWQPPVERNKEVKGKRGWERTELGFVSCWTVRHLVALLHKKDIKEAALSALASLAKDDKDVAGKMSAESPDQRAALPLILSLCKSRNVELQLAACLCAANVIRACITPTEPPNTWDEDEPESISFLREAAFTAIAAIALFENDTRCEITDNLHLIPYIQISLSHRHVGVRYAACQCVRSLSRAVAVVRTNIVDTGLGMSVFQMLVNGIGKEDRRVMLAVSYVMCNLVNDFSPLRQVLLEQGVISKLIQLLHSDDPGLRLNALWALKNLLFKSNTDVKQQVIVAIGGWTEVASLLNLDTEPGLQEQAFHIVRHVADCQEGAEMVFEGLGDQVILGSLSNALESEDEDVVHQAVCLLGNLANSYNHQHLILSHPRILASLRTCLIDAKVQVRRPAAACILELARGSPGPHSRKEMHDAGIDSTLRHICDSGYAGTGGSFGGAGSPIARTGSGFQMGMEDDTEVKEKAREALQWLERGSDMVMF</sequence>
<dbReference type="InterPro" id="IPR016024">
    <property type="entry name" value="ARM-type_fold"/>
</dbReference>
<keyword evidence="5" id="KW-0539">Nucleus</keyword>
<evidence type="ECO:0000256" key="2">
    <source>
        <dbReference type="ARBA" id="ARBA00004496"/>
    </source>
</evidence>
<evidence type="ECO:0000256" key="4">
    <source>
        <dbReference type="ARBA" id="ARBA00022737"/>
    </source>
</evidence>
<dbReference type="Proteomes" id="UP000308730">
    <property type="component" value="Unassembled WGS sequence"/>
</dbReference>
<evidence type="ECO:0000313" key="8">
    <source>
        <dbReference type="Proteomes" id="UP000308730"/>
    </source>
</evidence>
<dbReference type="PANTHER" id="PTHR15651:SF7">
    <property type="entry name" value="ARMADILLO REPEAT-CONTAINING PROTEIN 8"/>
    <property type="match status" value="1"/>
</dbReference>
<dbReference type="GO" id="GO:0005634">
    <property type="term" value="C:nucleus"/>
    <property type="evidence" value="ECO:0007669"/>
    <property type="project" value="UniProtKB-SubCell"/>
</dbReference>
<dbReference type="InterPro" id="IPR000225">
    <property type="entry name" value="Armadillo"/>
</dbReference>
<comment type="caution">
    <text evidence="7">The sequence shown here is derived from an EMBL/GenBank/DDBJ whole genome shotgun (WGS) entry which is preliminary data.</text>
</comment>
<dbReference type="GO" id="GO:0034657">
    <property type="term" value="C:GID complex"/>
    <property type="evidence" value="ECO:0007669"/>
    <property type="project" value="TreeGrafter"/>
</dbReference>
<dbReference type="AlphaFoldDB" id="A0A4S4N5R4"/>
<dbReference type="GO" id="GO:0043161">
    <property type="term" value="P:proteasome-mediated ubiquitin-dependent protein catabolic process"/>
    <property type="evidence" value="ECO:0007669"/>
    <property type="project" value="TreeGrafter"/>
</dbReference>
<dbReference type="PROSITE" id="PS50176">
    <property type="entry name" value="ARM_REPEAT"/>
    <property type="match status" value="1"/>
</dbReference>
<dbReference type="Gene3D" id="1.25.10.10">
    <property type="entry name" value="Leucine-rich Repeat Variant"/>
    <property type="match status" value="3"/>
</dbReference>
<evidence type="ECO:0000256" key="5">
    <source>
        <dbReference type="ARBA" id="ARBA00023242"/>
    </source>
</evidence>
<reference evidence="7 8" key="1">
    <citation type="submission" date="2019-02" db="EMBL/GenBank/DDBJ databases">
        <title>Genome sequencing of the rare red list fungi Antrodiella citrinella (Flaviporus citrinellus).</title>
        <authorList>
            <person name="Buettner E."/>
            <person name="Kellner H."/>
        </authorList>
    </citation>
    <scope>NUCLEOTIDE SEQUENCE [LARGE SCALE GENOMIC DNA]</scope>
    <source>
        <strain evidence="7 8">DSM 108506</strain>
    </source>
</reference>
<name>A0A4S4N5R4_9APHY</name>
<proteinExistence type="predicted"/>
<accession>A0A4S4N5R4</accession>
<organism evidence="7 8">
    <name type="scientific">Antrodiella citrinella</name>
    <dbReference type="NCBI Taxonomy" id="2447956"/>
    <lineage>
        <taxon>Eukaryota</taxon>
        <taxon>Fungi</taxon>
        <taxon>Dikarya</taxon>
        <taxon>Basidiomycota</taxon>
        <taxon>Agaricomycotina</taxon>
        <taxon>Agaricomycetes</taxon>
        <taxon>Polyporales</taxon>
        <taxon>Steccherinaceae</taxon>
        <taxon>Antrodiella</taxon>
    </lineage>
</organism>
<gene>
    <name evidence="7" type="ORF">EUX98_g3068</name>
</gene>
<feature type="repeat" description="ARM" evidence="6">
    <location>
        <begin position="432"/>
        <end position="459"/>
    </location>
</feature>
<keyword evidence="3" id="KW-0963">Cytoplasm</keyword>
<evidence type="ECO:0000256" key="3">
    <source>
        <dbReference type="ARBA" id="ARBA00022490"/>
    </source>
</evidence>
<evidence type="ECO:0000256" key="6">
    <source>
        <dbReference type="PROSITE-ProRule" id="PRU00259"/>
    </source>
</evidence>
<dbReference type="GO" id="GO:0005737">
    <property type="term" value="C:cytoplasm"/>
    <property type="evidence" value="ECO:0007669"/>
    <property type="project" value="UniProtKB-SubCell"/>
</dbReference>
<keyword evidence="4" id="KW-0677">Repeat</keyword>
<dbReference type="EMBL" id="SGPM01000057">
    <property type="protein sequence ID" value="THH31110.1"/>
    <property type="molecule type" value="Genomic_DNA"/>
</dbReference>
<dbReference type="InterPro" id="IPR038739">
    <property type="entry name" value="ARMC8/Vid28"/>
</dbReference>
<dbReference type="InterPro" id="IPR011989">
    <property type="entry name" value="ARM-like"/>
</dbReference>
<evidence type="ECO:0000256" key="1">
    <source>
        <dbReference type="ARBA" id="ARBA00004123"/>
    </source>
</evidence>
<dbReference type="SUPFAM" id="SSF48371">
    <property type="entry name" value="ARM repeat"/>
    <property type="match status" value="2"/>
</dbReference>
<protein>
    <submittedName>
        <fullName evidence="7">Uncharacterized protein</fullName>
    </submittedName>
</protein>
<dbReference type="Pfam" id="PF00514">
    <property type="entry name" value="Arm"/>
    <property type="match status" value="1"/>
</dbReference>